<dbReference type="EMBL" id="LVYD01000024">
    <property type="protein sequence ID" value="OQP65433.1"/>
    <property type="molecule type" value="Genomic_DNA"/>
</dbReference>
<dbReference type="Proteomes" id="UP000192796">
    <property type="component" value="Unassembled WGS sequence"/>
</dbReference>
<reference evidence="3 4" key="1">
    <citation type="submission" date="2016-03" db="EMBL/GenBank/DDBJ databases">
        <title>Niastella vici sp. nov., isolated from farmland soil.</title>
        <authorList>
            <person name="Chen L."/>
            <person name="Wang D."/>
            <person name="Yang S."/>
            <person name="Wang G."/>
        </authorList>
    </citation>
    <scope>NUCLEOTIDE SEQUENCE [LARGE SCALE GENOMIC DNA]</scope>
    <source>
        <strain evidence="3 4">DJ57</strain>
    </source>
</reference>
<sequence length="110" mass="12663">MRSKNNLDTATKRVKKSRENSQVKIVKKSKAITGKPVTGQQPTKNMVKESSKEEKRRNEFELQIKKVNNLIADGCIRQAYSAIPKEEKFPEKANVIKSMKSDLMEQIWNL</sequence>
<dbReference type="InterPro" id="IPR022273">
    <property type="entry name" value="PRTRC_protein-E"/>
</dbReference>
<proteinExistence type="predicted"/>
<evidence type="ECO:0000256" key="1">
    <source>
        <dbReference type="SAM" id="MobiDB-lite"/>
    </source>
</evidence>
<evidence type="ECO:0000313" key="3">
    <source>
        <dbReference type="EMBL" id="OQP65433.1"/>
    </source>
</evidence>
<dbReference type="STRING" id="1703345.A3860_17365"/>
<feature type="domain" description="ParB-related ThiF-related cassette protein E" evidence="2">
    <location>
        <begin position="6"/>
        <end position="106"/>
    </location>
</feature>
<evidence type="ECO:0000259" key="2">
    <source>
        <dbReference type="Pfam" id="PF19556"/>
    </source>
</evidence>
<dbReference type="AlphaFoldDB" id="A0A1V9G493"/>
<protein>
    <recommendedName>
        <fullName evidence="2">ParB-related ThiF-related cassette protein E domain-containing protein</fullName>
    </recommendedName>
</protein>
<organism evidence="3 4">
    <name type="scientific">Niastella vici</name>
    <dbReference type="NCBI Taxonomy" id="1703345"/>
    <lineage>
        <taxon>Bacteria</taxon>
        <taxon>Pseudomonadati</taxon>
        <taxon>Bacteroidota</taxon>
        <taxon>Chitinophagia</taxon>
        <taxon>Chitinophagales</taxon>
        <taxon>Chitinophagaceae</taxon>
        <taxon>Niastella</taxon>
    </lineage>
</organism>
<keyword evidence="4" id="KW-1185">Reference proteome</keyword>
<comment type="caution">
    <text evidence="3">The sequence shown here is derived from an EMBL/GenBank/DDBJ whole genome shotgun (WGS) entry which is preliminary data.</text>
</comment>
<dbReference type="RefSeq" id="WP_081146256.1">
    <property type="nucleotide sequence ID" value="NZ_LVYD01000024.1"/>
</dbReference>
<name>A0A1V9G493_9BACT</name>
<accession>A0A1V9G493</accession>
<dbReference type="Pfam" id="PF19556">
    <property type="entry name" value="PRTRC_E"/>
    <property type="match status" value="1"/>
</dbReference>
<evidence type="ECO:0000313" key="4">
    <source>
        <dbReference type="Proteomes" id="UP000192796"/>
    </source>
</evidence>
<feature type="region of interest" description="Disordered" evidence="1">
    <location>
        <begin position="1"/>
        <end position="55"/>
    </location>
</feature>
<gene>
    <name evidence="3" type="ORF">A3860_17365</name>
</gene>
<feature type="compositionally biased region" description="Basic and acidic residues" evidence="1">
    <location>
        <begin position="46"/>
        <end position="55"/>
    </location>
</feature>